<dbReference type="InterPro" id="IPR012902">
    <property type="entry name" value="N_methyl_site"/>
</dbReference>
<dbReference type="AlphaFoldDB" id="A0A1W1HL96"/>
<evidence type="ECO:0000256" key="1">
    <source>
        <dbReference type="SAM" id="Phobius"/>
    </source>
</evidence>
<dbReference type="SUPFAM" id="SSF54523">
    <property type="entry name" value="Pili subunits"/>
    <property type="match status" value="1"/>
</dbReference>
<accession>A0A1W1HL96</accession>
<organism evidence="2 3">
    <name type="scientific">Desulfamplus magnetovallimortis</name>
    <dbReference type="NCBI Taxonomy" id="1246637"/>
    <lineage>
        <taxon>Bacteria</taxon>
        <taxon>Pseudomonadati</taxon>
        <taxon>Thermodesulfobacteriota</taxon>
        <taxon>Desulfobacteria</taxon>
        <taxon>Desulfobacterales</taxon>
        <taxon>Desulfobacteraceae</taxon>
        <taxon>Desulfamplus</taxon>
    </lineage>
</organism>
<dbReference type="RefSeq" id="WP_080803538.1">
    <property type="nucleotide sequence ID" value="NZ_LT828544.1"/>
</dbReference>
<feature type="transmembrane region" description="Helical" evidence="1">
    <location>
        <begin position="30"/>
        <end position="52"/>
    </location>
</feature>
<reference evidence="2 3" key="1">
    <citation type="submission" date="2017-03" db="EMBL/GenBank/DDBJ databases">
        <authorList>
            <person name="Afonso C.L."/>
            <person name="Miller P.J."/>
            <person name="Scott M.A."/>
            <person name="Spackman E."/>
            <person name="Goraichik I."/>
            <person name="Dimitrov K.M."/>
            <person name="Suarez D.L."/>
            <person name="Swayne D.E."/>
        </authorList>
    </citation>
    <scope>NUCLEOTIDE SEQUENCE [LARGE SCALE GENOMIC DNA]</scope>
    <source>
        <strain evidence="2">PRJEB14757</strain>
    </source>
</reference>
<gene>
    <name evidence="2" type="ORF">MTBBW1_970020</name>
</gene>
<dbReference type="Pfam" id="PF07963">
    <property type="entry name" value="N_methyl"/>
    <property type="match status" value="1"/>
</dbReference>
<keyword evidence="1" id="KW-0812">Transmembrane</keyword>
<dbReference type="Proteomes" id="UP000191931">
    <property type="component" value="Unassembled WGS sequence"/>
</dbReference>
<evidence type="ECO:0000313" key="2">
    <source>
        <dbReference type="EMBL" id="SLM33240.1"/>
    </source>
</evidence>
<dbReference type="InterPro" id="IPR045584">
    <property type="entry name" value="Pilin-like"/>
</dbReference>
<evidence type="ECO:0000313" key="3">
    <source>
        <dbReference type="Proteomes" id="UP000191931"/>
    </source>
</evidence>
<dbReference type="STRING" id="1246637.MTBBW1_970020"/>
<dbReference type="EMBL" id="FWEV01000344">
    <property type="protein sequence ID" value="SLM33240.1"/>
    <property type="molecule type" value="Genomic_DNA"/>
</dbReference>
<dbReference type="NCBIfam" id="TIGR02532">
    <property type="entry name" value="IV_pilin_GFxxxE"/>
    <property type="match status" value="1"/>
</dbReference>
<keyword evidence="1" id="KW-1133">Transmembrane helix</keyword>
<keyword evidence="1" id="KW-0472">Membrane</keyword>
<protein>
    <submittedName>
        <fullName evidence="2">Uncharacterized protein</fullName>
    </submittedName>
</protein>
<sequence>MQILKVGNLNKPNPPNLGMLPIFHMDGTRYGFTLFELIVVLAILGSVLFMTIPRFSAMLPSREKAASLNLLFHTISQLKTIAVNDKNNYTMHIDTADSSMWVTHQQMNQEEIDKAKENSIKLDDSLHIDRVEFFGITTPVEDEYRFNFSHDGYCDMALIHITRRDSANDITILIEPFLPYPEIRKSSFSFDLCN</sequence>
<dbReference type="Gene3D" id="3.30.700.10">
    <property type="entry name" value="Glycoprotein, Type 4 Pilin"/>
    <property type="match status" value="1"/>
</dbReference>
<proteinExistence type="predicted"/>
<keyword evidence="3" id="KW-1185">Reference proteome</keyword>
<name>A0A1W1HL96_9BACT</name>